<keyword evidence="8" id="KW-0256">Endoplasmic reticulum</keyword>
<evidence type="ECO:0000256" key="11">
    <source>
        <dbReference type="ARBA" id="ARBA00023004"/>
    </source>
</evidence>
<comment type="cofactor">
    <cofactor evidence="1 14">
        <name>heme</name>
        <dbReference type="ChEBI" id="CHEBI:30413"/>
    </cofactor>
</comment>
<dbReference type="GO" id="GO:0016712">
    <property type="term" value="F:oxidoreductase activity, acting on paired donors, with incorporation or reduction of molecular oxygen, reduced flavin or flavoprotein as one donor, and incorporation of one atom of oxygen"/>
    <property type="evidence" value="ECO:0007669"/>
    <property type="project" value="TreeGrafter"/>
</dbReference>
<evidence type="ECO:0000256" key="10">
    <source>
        <dbReference type="ARBA" id="ARBA00023002"/>
    </source>
</evidence>
<reference evidence="16 17" key="1">
    <citation type="submission" date="2021-06" db="EMBL/GenBank/DDBJ databases">
        <title>Caerostris darwini draft genome.</title>
        <authorList>
            <person name="Kono N."/>
            <person name="Arakawa K."/>
        </authorList>
    </citation>
    <scope>NUCLEOTIDE SEQUENCE [LARGE SCALE GENOMIC DNA]</scope>
</reference>
<dbReference type="GO" id="GO:0006082">
    <property type="term" value="P:organic acid metabolic process"/>
    <property type="evidence" value="ECO:0007669"/>
    <property type="project" value="TreeGrafter"/>
</dbReference>
<evidence type="ECO:0000313" key="17">
    <source>
        <dbReference type="Proteomes" id="UP001054837"/>
    </source>
</evidence>
<dbReference type="PROSITE" id="PS00086">
    <property type="entry name" value="CYTOCHROME_P450"/>
    <property type="match status" value="1"/>
</dbReference>
<keyword evidence="6 14" id="KW-0349">Heme</keyword>
<keyword evidence="11 14" id="KW-0408">Iron</keyword>
<organism evidence="16 17">
    <name type="scientific">Caerostris darwini</name>
    <dbReference type="NCBI Taxonomy" id="1538125"/>
    <lineage>
        <taxon>Eukaryota</taxon>
        <taxon>Metazoa</taxon>
        <taxon>Ecdysozoa</taxon>
        <taxon>Arthropoda</taxon>
        <taxon>Chelicerata</taxon>
        <taxon>Arachnida</taxon>
        <taxon>Araneae</taxon>
        <taxon>Araneomorphae</taxon>
        <taxon>Entelegynae</taxon>
        <taxon>Araneoidea</taxon>
        <taxon>Araneidae</taxon>
        <taxon>Caerostris</taxon>
    </lineage>
</organism>
<comment type="caution">
    <text evidence="16">The sequence shown here is derived from an EMBL/GenBank/DDBJ whole genome shotgun (WGS) entry which is preliminary data.</text>
</comment>
<accession>A0AAV4UL54</accession>
<evidence type="ECO:0000256" key="6">
    <source>
        <dbReference type="ARBA" id="ARBA00022617"/>
    </source>
</evidence>
<evidence type="ECO:0000256" key="3">
    <source>
        <dbReference type="ARBA" id="ARBA00004174"/>
    </source>
</evidence>
<dbReference type="Gene3D" id="1.10.630.10">
    <property type="entry name" value="Cytochrome P450"/>
    <property type="match status" value="1"/>
</dbReference>
<dbReference type="Proteomes" id="UP001054837">
    <property type="component" value="Unassembled WGS sequence"/>
</dbReference>
<evidence type="ECO:0000313" key="16">
    <source>
        <dbReference type="EMBL" id="GIY58509.1"/>
    </source>
</evidence>
<keyword evidence="10 15" id="KW-0560">Oxidoreductase</keyword>
<evidence type="ECO:0000256" key="2">
    <source>
        <dbReference type="ARBA" id="ARBA00003690"/>
    </source>
</evidence>
<dbReference type="GO" id="GO:0020037">
    <property type="term" value="F:heme binding"/>
    <property type="evidence" value="ECO:0007669"/>
    <property type="project" value="InterPro"/>
</dbReference>
<comment type="similarity">
    <text evidence="5 15">Belongs to the cytochrome P450 family.</text>
</comment>
<sequence length="402" mass="46136">MVVVVNGRPVIKEVFLKRANEFDRRPRGYNVISWLTDGMGFAQENRITWEEQRSFFTEAVKSAGLGKPELEKRIQDEIRLMLDEFRHSQQPIELHTYVSRTMGRIISHVLFNRTFTKDKGFDELLVALKEVSSVLGGKTSIIVGFLFRLKVMFSEEMRAVQNSRDTARRIVNRWIREEINNSTPSTSEGYVGAYLQHRKNLMKERDDEGSFTIKRLEANTMNLLLEGTETVSQTATSMLMELSKHQDVQVALHEELDAAVGKDRLLTWSDKENLPNLDSTIQELYRVASPFLITRFVSNLKETRIDGYLVPRNSLICANLASIHFDPEIHPHPEKFDPKRFLDENGKKMSKEGPYPFGLGKRSCIGESLAEMEVFLVIGAILQNFKIIPGRQKGTLNFLPRQ</sequence>
<comment type="function">
    <text evidence="2">May be involved in the metabolism of insect hormones and in the breakdown of synthetic insecticides.</text>
</comment>
<dbReference type="GO" id="GO:0005506">
    <property type="term" value="F:iron ion binding"/>
    <property type="evidence" value="ECO:0007669"/>
    <property type="project" value="InterPro"/>
</dbReference>
<evidence type="ECO:0000256" key="5">
    <source>
        <dbReference type="ARBA" id="ARBA00010617"/>
    </source>
</evidence>
<evidence type="ECO:0000256" key="9">
    <source>
        <dbReference type="ARBA" id="ARBA00022848"/>
    </source>
</evidence>
<keyword evidence="9" id="KW-0492">Microsome</keyword>
<keyword evidence="7 14" id="KW-0479">Metal-binding</keyword>
<evidence type="ECO:0000256" key="12">
    <source>
        <dbReference type="ARBA" id="ARBA00023033"/>
    </source>
</evidence>
<evidence type="ECO:0000256" key="7">
    <source>
        <dbReference type="ARBA" id="ARBA00022723"/>
    </source>
</evidence>
<keyword evidence="12 15" id="KW-0503">Monooxygenase</keyword>
<dbReference type="InterPro" id="IPR050182">
    <property type="entry name" value="Cytochrome_P450_fam2"/>
</dbReference>
<evidence type="ECO:0000256" key="1">
    <source>
        <dbReference type="ARBA" id="ARBA00001971"/>
    </source>
</evidence>
<protein>
    <submittedName>
        <fullName evidence="16">Cytochrome P450 2F3</fullName>
    </submittedName>
</protein>
<dbReference type="PANTHER" id="PTHR24300:SF375">
    <property type="entry name" value="CYTOCHROME P450 FAMILY"/>
    <property type="match status" value="1"/>
</dbReference>
<comment type="subcellular location">
    <subcellularLocation>
        <location evidence="4">Endoplasmic reticulum membrane</location>
        <topology evidence="4">Peripheral membrane protein</topology>
    </subcellularLocation>
    <subcellularLocation>
        <location evidence="3">Microsome membrane</location>
        <topology evidence="3">Peripheral membrane protein</topology>
    </subcellularLocation>
</comment>
<dbReference type="PRINTS" id="PR00463">
    <property type="entry name" value="EP450I"/>
</dbReference>
<evidence type="ECO:0000256" key="15">
    <source>
        <dbReference type="RuleBase" id="RU000461"/>
    </source>
</evidence>
<dbReference type="GO" id="GO:0006805">
    <property type="term" value="P:xenobiotic metabolic process"/>
    <property type="evidence" value="ECO:0007669"/>
    <property type="project" value="TreeGrafter"/>
</dbReference>
<dbReference type="PANTHER" id="PTHR24300">
    <property type="entry name" value="CYTOCHROME P450 508A4-RELATED"/>
    <property type="match status" value="1"/>
</dbReference>
<evidence type="ECO:0000256" key="8">
    <source>
        <dbReference type="ARBA" id="ARBA00022824"/>
    </source>
</evidence>
<name>A0AAV4UL54_9ARAC</name>
<evidence type="ECO:0000256" key="4">
    <source>
        <dbReference type="ARBA" id="ARBA00004406"/>
    </source>
</evidence>
<dbReference type="InterPro" id="IPR002401">
    <property type="entry name" value="Cyt_P450_E_grp-I"/>
</dbReference>
<dbReference type="Pfam" id="PF00067">
    <property type="entry name" value="p450"/>
    <property type="match status" value="1"/>
</dbReference>
<feature type="binding site" description="axial binding residue" evidence="14">
    <location>
        <position position="364"/>
    </location>
    <ligand>
        <name>heme</name>
        <dbReference type="ChEBI" id="CHEBI:30413"/>
    </ligand>
    <ligandPart>
        <name>Fe</name>
        <dbReference type="ChEBI" id="CHEBI:18248"/>
    </ligandPart>
</feature>
<keyword evidence="17" id="KW-1185">Reference proteome</keyword>
<evidence type="ECO:0000256" key="13">
    <source>
        <dbReference type="ARBA" id="ARBA00023136"/>
    </source>
</evidence>
<dbReference type="GO" id="GO:0005789">
    <property type="term" value="C:endoplasmic reticulum membrane"/>
    <property type="evidence" value="ECO:0007669"/>
    <property type="project" value="UniProtKB-SubCell"/>
</dbReference>
<gene>
    <name evidence="16" type="primary">CYP2F3</name>
    <name evidence="16" type="ORF">CDAR_67791</name>
</gene>
<dbReference type="FunFam" id="1.10.630.10:FF:000238">
    <property type="entry name" value="Cytochrome P450 2A6"/>
    <property type="match status" value="1"/>
</dbReference>
<dbReference type="AlphaFoldDB" id="A0AAV4UL54"/>
<keyword evidence="13" id="KW-0472">Membrane</keyword>
<evidence type="ECO:0000256" key="14">
    <source>
        <dbReference type="PIRSR" id="PIRSR602401-1"/>
    </source>
</evidence>
<dbReference type="InterPro" id="IPR036396">
    <property type="entry name" value="Cyt_P450_sf"/>
</dbReference>
<dbReference type="InterPro" id="IPR001128">
    <property type="entry name" value="Cyt_P450"/>
</dbReference>
<proteinExistence type="inferred from homology"/>
<dbReference type="EMBL" id="BPLQ01011516">
    <property type="protein sequence ID" value="GIY58509.1"/>
    <property type="molecule type" value="Genomic_DNA"/>
</dbReference>
<dbReference type="SUPFAM" id="SSF48264">
    <property type="entry name" value="Cytochrome P450"/>
    <property type="match status" value="1"/>
</dbReference>
<dbReference type="PRINTS" id="PR00385">
    <property type="entry name" value="P450"/>
</dbReference>
<dbReference type="InterPro" id="IPR017972">
    <property type="entry name" value="Cyt_P450_CS"/>
</dbReference>